<dbReference type="KEGG" id="taa:NMY3_00998"/>
<protein>
    <submittedName>
        <fullName evidence="1">Uncharacterized protein</fullName>
    </submittedName>
</protein>
<keyword evidence="2" id="KW-1185">Reference proteome</keyword>
<proteinExistence type="predicted"/>
<dbReference type="Proteomes" id="UP000058925">
    <property type="component" value="Chromosome"/>
</dbReference>
<accession>A0A654LY09</accession>
<evidence type="ECO:0000313" key="2">
    <source>
        <dbReference type="Proteomes" id="UP000058925"/>
    </source>
</evidence>
<dbReference type="EMBL" id="CP012850">
    <property type="protein sequence ID" value="ALI35203.1"/>
    <property type="molecule type" value="Genomic_DNA"/>
</dbReference>
<dbReference type="AlphaFoldDB" id="A0A654LY09"/>
<evidence type="ECO:0000313" key="1">
    <source>
        <dbReference type="EMBL" id="ALI35203.1"/>
    </source>
</evidence>
<organism evidence="1 2">
    <name type="scientific">Candidatus Nitrosocosmicus oleophilus</name>
    <dbReference type="NCBI Taxonomy" id="1353260"/>
    <lineage>
        <taxon>Archaea</taxon>
        <taxon>Nitrososphaerota</taxon>
        <taxon>Nitrososphaeria</taxon>
        <taxon>Nitrososphaerales</taxon>
        <taxon>Nitrososphaeraceae</taxon>
        <taxon>Candidatus Nitrosocosmicus</taxon>
    </lineage>
</organism>
<reference evidence="2" key="1">
    <citation type="submission" date="2015-10" db="EMBL/GenBank/DDBJ databases">
        <title>Niche specialization of a soil ammonia-oxidizing archaeon, Candidatus Nitrosocosmicus oleophilus.</title>
        <authorList>
            <person name="Jung M.-Y."/>
            <person name="Rhee S.-K."/>
        </authorList>
    </citation>
    <scope>NUCLEOTIDE SEQUENCE [LARGE SCALE GENOMIC DNA]</scope>
    <source>
        <strain evidence="2">MY3</strain>
    </source>
</reference>
<gene>
    <name evidence="1" type="ORF">NMY3_00998</name>
</gene>
<name>A0A654LY09_9ARCH</name>
<sequence length="38" mass="4263">MKGTGNFSGRMMSMVYLRKVIAEKKLANKDELSLKTSV</sequence>